<dbReference type="EMBL" id="DXFH01000032">
    <property type="protein sequence ID" value="HIX36235.1"/>
    <property type="molecule type" value="Genomic_DNA"/>
</dbReference>
<reference evidence="1" key="1">
    <citation type="journal article" date="2021" name="PeerJ">
        <title>Extensive microbial diversity within the chicken gut microbiome revealed by metagenomics and culture.</title>
        <authorList>
            <person name="Gilroy R."/>
            <person name="Ravi A."/>
            <person name="Getino M."/>
            <person name="Pursley I."/>
            <person name="Horton D.L."/>
            <person name="Alikhan N.F."/>
            <person name="Baker D."/>
            <person name="Gharbi K."/>
            <person name="Hall N."/>
            <person name="Watson M."/>
            <person name="Adriaenssens E.M."/>
            <person name="Foster-Nyarko E."/>
            <person name="Jarju S."/>
            <person name="Secka A."/>
            <person name="Antonio M."/>
            <person name="Oren A."/>
            <person name="Chaudhuri R.R."/>
            <person name="La Ragione R."/>
            <person name="Hildebrand F."/>
            <person name="Pallen M.J."/>
        </authorList>
    </citation>
    <scope>NUCLEOTIDE SEQUENCE</scope>
    <source>
        <strain evidence="1">ChiSxjej3B15-572</strain>
    </source>
</reference>
<sequence>MNEQTKLKILDTLHDIPLADLAQRVCDAQTDADRHFWQSLYTLEKGQRERQAS</sequence>
<accession>A0A9D1VIW9</accession>
<organism evidence="1 2">
    <name type="scientific">Candidatus Limosilactobacillus merdigallinarum</name>
    <dbReference type="NCBI Taxonomy" id="2838652"/>
    <lineage>
        <taxon>Bacteria</taxon>
        <taxon>Bacillati</taxon>
        <taxon>Bacillota</taxon>
        <taxon>Bacilli</taxon>
        <taxon>Lactobacillales</taxon>
        <taxon>Lactobacillaceae</taxon>
        <taxon>Limosilactobacillus</taxon>
    </lineage>
</organism>
<evidence type="ECO:0000313" key="1">
    <source>
        <dbReference type="EMBL" id="HIX36235.1"/>
    </source>
</evidence>
<name>A0A9D1VIW9_9LACO</name>
<comment type="caution">
    <text evidence="1">The sequence shown here is derived from an EMBL/GenBank/DDBJ whole genome shotgun (WGS) entry which is preliminary data.</text>
</comment>
<gene>
    <name evidence="1" type="ORF">H9856_07710</name>
</gene>
<dbReference type="Proteomes" id="UP000824231">
    <property type="component" value="Unassembled WGS sequence"/>
</dbReference>
<protein>
    <submittedName>
        <fullName evidence="1">Uncharacterized protein</fullName>
    </submittedName>
</protein>
<proteinExistence type="predicted"/>
<reference evidence="1" key="2">
    <citation type="submission" date="2021-04" db="EMBL/GenBank/DDBJ databases">
        <authorList>
            <person name="Gilroy R."/>
        </authorList>
    </citation>
    <scope>NUCLEOTIDE SEQUENCE</scope>
    <source>
        <strain evidence="1">ChiSxjej3B15-572</strain>
    </source>
</reference>
<dbReference type="AlphaFoldDB" id="A0A9D1VIW9"/>
<evidence type="ECO:0000313" key="2">
    <source>
        <dbReference type="Proteomes" id="UP000824231"/>
    </source>
</evidence>